<organism evidence="1 2">
    <name type="scientific">Pseudomonas putida</name>
    <name type="common">Arthrobacter siderocapsulatus</name>
    <dbReference type="NCBI Taxonomy" id="303"/>
    <lineage>
        <taxon>Bacteria</taxon>
        <taxon>Pseudomonadati</taxon>
        <taxon>Pseudomonadota</taxon>
        <taxon>Gammaproteobacteria</taxon>
        <taxon>Pseudomonadales</taxon>
        <taxon>Pseudomonadaceae</taxon>
        <taxon>Pseudomonas</taxon>
    </lineage>
</organism>
<dbReference type="OrthoDB" id="9096701at2"/>
<dbReference type="KEGG" id="ppud:DW66_3218"/>
<dbReference type="Proteomes" id="UP000278162">
    <property type="component" value="Unassembled WGS sequence"/>
</dbReference>
<reference evidence="1 2" key="1">
    <citation type="submission" date="2018-10" db="EMBL/GenBank/DDBJ databases">
        <title>An outbreak of IMP-63 producing strain in France.</title>
        <authorList>
            <person name="Bour M."/>
            <person name="Liapis E."/>
            <person name="Plesiat P."/>
        </authorList>
    </citation>
    <scope>NUCLEOTIDE SEQUENCE [LARGE SCALE GENOMIC DNA]</scope>
    <source>
        <strain evidence="1 2">12917</strain>
    </source>
</reference>
<proteinExistence type="predicted"/>
<evidence type="ECO:0000313" key="1">
    <source>
        <dbReference type="EMBL" id="RNF86736.1"/>
    </source>
</evidence>
<sequence>MRARESLNSLILQERLRRVGPVGLAAAAVGLLAVGVLCAGVLPQWQNLRELRATEADASVQVERVRRGELKIAIKPEQQALDSLRQQLPGQPRASELIERLYHLASAEHISLARGEYALGIDPKTQLARYQIVLPVRGSYPQIRGFLKGLLKQLPTLVLEDLELQRKRIGDSELNARLRMTLYLSRS</sequence>
<gene>
    <name evidence="1" type="ORF">EFK07_19650</name>
</gene>
<dbReference type="Pfam" id="PF10741">
    <property type="entry name" value="T2SSM_b"/>
    <property type="match status" value="1"/>
</dbReference>
<dbReference type="RefSeq" id="WP_015270592.1">
    <property type="nucleotide sequence ID" value="NZ_CP007620.1"/>
</dbReference>
<comment type="caution">
    <text evidence="1">The sequence shown here is derived from an EMBL/GenBank/DDBJ whole genome shotgun (WGS) entry which is preliminary data.</text>
</comment>
<protein>
    <submittedName>
        <fullName evidence="1">Pilus assembly protein PilO</fullName>
    </submittedName>
</protein>
<dbReference type="InterPro" id="IPR014717">
    <property type="entry name" value="Transl_elong_EF1B/ribsomal_bS6"/>
</dbReference>
<dbReference type="Gene3D" id="3.30.70.60">
    <property type="match status" value="1"/>
</dbReference>
<name>A0A059UT35_PSEPU</name>
<dbReference type="AlphaFoldDB" id="A0A059UT35"/>
<dbReference type="InterPro" id="IPR034756">
    <property type="entry name" value="T2SSM_b"/>
</dbReference>
<accession>A0A059UT35</accession>
<dbReference type="EMBL" id="RJAI01000047">
    <property type="protein sequence ID" value="RNF86736.1"/>
    <property type="molecule type" value="Genomic_DNA"/>
</dbReference>
<evidence type="ECO:0000313" key="2">
    <source>
        <dbReference type="Proteomes" id="UP000278162"/>
    </source>
</evidence>